<dbReference type="InterPro" id="IPR019595">
    <property type="entry name" value="DUF2470"/>
</dbReference>
<dbReference type="VEuPathDB" id="FungiDB:DIURU_000167"/>
<dbReference type="OrthoDB" id="5553410at2759"/>
<evidence type="ECO:0000313" key="2">
    <source>
        <dbReference type="EMBL" id="KAA8908624.1"/>
    </source>
</evidence>
<dbReference type="RefSeq" id="XP_034015112.1">
    <property type="nucleotide sequence ID" value="XM_034154238.1"/>
</dbReference>
<protein>
    <recommendedName>
        <fullName evidence="1">DUF2470 domain-containing protein</fullName>
    </recommendedName>
</protein>
<proteinExistence type="predicted"/>
<dbReference type="GeneID" id="54778820"/>
<dbReference type="Proteomes" id="UP000449547">
    <property type="component" value="Unassembled WGS sequence"/>
</dbReference>
<gene>
    <name evidence="2" type="ORF">DIURU_000167</name>
</gene>
<keyword evidence="3" id="KW-1185">Reference proteome</keyword>
<evidence type="ECO:0000313" key="3">
    <source>
        <dbReference type="Proteomes" id="UP000449547"/>
    </source>
</evidence>
<dbReference type="PANTHER" id="PTHR37783:SF1">
    <property type="entry name" value="MEMBRANE PROTEIN, PUTATIVE (AFU_ORTHOLOGUE AFUA_1G04315)-RELATED"/>
    <property type="match status" value="1"/>
</dbReference>
<dbReference type="PANTHER" id="PTHR37783">
    <property type="entry name" value="MEMBRANE PROTEIN, PUTATIVE (AFU_ORTHOLOGUE AFUA_1G04315)-RELATED"/>
    <property type="match status" value="1"/>
</dbReference>
<organism evidence="2 3">
    <name type="scientific">Diutina rugosa</name>
    <name type="common">Yeast</name>
    <name type="synonym">Candida rugosa</name>
    <dbReference type="NCBI Taxonomy" id="5481"/>
    <lineage>
        <taxon>Eukaryota</taxon>
        <taxon>Fungi</taxon>
        <taxon>Dikarya</taxon>
        <taxon>Ascomycota</taxon>
        <taxon>Saccharomycotina</taxon>
        <taxon>Pichiomycetes</taxon>
        <taxon>Debaryomycetaceae</taxon>
        <taxon>Diutina</taxon>
    </lineage>
</organism>
<comment type="caution">
    <text evidence="2">The sequence shown here is derived from an EMBL/GenBank/DDBJ whole genome shotgun (WGS) entry which is preliminary data.</text>
</comment>
<dbReference type="AlphaFoldDB" id="A0A642UZR9"/>
<accession>A0A642UZR9</accession>
<feature type="domain" description="DUF2470" evidence="1">
    <location>
        <begin position="8"/>
        <end position="90"/>
    </location>
</feature>
<evidence type="ECO:0000259" key="1">
    <source>
        <dbReference type="Pfam" id="PF10615"/>
    </source>
</evidence>
<reference evidence="2 3" key="1">
    <citation type="submission" date="2019-07" db="EMBL/GenBank/DDBJ databases">
        <title>Genome assembly of two rare yeast pathogens: Diutina rugosa and Trichomonascus ciferrii.</title>
        <authorList>
            <person name="Mixao V."/>
            <person name="Saus E."/>
            <person name="Hansen A."/>
            <person name="Lass-Flor C."/>
            <person name="Gabaldon T."/>
        </authorList>
    </citation>
    <scope>NUCLEOTIDE SEQUENCE [LARGE SCALE GENOMIC DNA]</scope>
    <source>
        <strain evidence="2 3">CBS 613</strain>
    </source>
</reference>
<dbReference type="InterPro" id="IPR037119">
    <property type="entry name" value="Haem_oxidase_HugZ-like_sf"/>
</dbReference>
<dbReference type="EMBL" id="SWFT01000005">
    <property type="protein sequence ID" value="KAA8908624.1"/>
    <property type="molecule type" value="Genomic_DNA"/>
</dbReference>
<name>A0A642UZR9_DIURU</name>
<dbReference type="Gene3D" id="3.20.180.10">
    <property type="entry name" value="PNP-oxidase-like"/>
    <property type="match status" value="1"/>
</dbReference>
<sequence length="222" mass="25123">MSTPEHQRRIISHMNKGHGLSIEDYVVAYVGAVPDPNSAKLADIDTEAVVISYRVNGVARTAVIKWKDADEGENIEVTELAHVKGKLVSMAKYAAHKRGFSHQRVTTAVGPNQPDQVLMYVVFALSVWNKLDAKSFHRYLDPIAGEIINKLPASLMPAVGWLKEHGYKIIPAMYAIHLLEVIFVMLPMCKKYRVPLWPKIQWAVMNFIEGFPSWKRFKSQIQ</sequence>
<dbReference type="OMA" id="DFLIEWY"/>
<dbReference type="Pfam" id="PF10615">
    <property type="entry name" value="DUF2470"/>
    <property type="match status" value="1"/>
</dbReference>